<dbReference type="Pfam" id="PF07719">
    <property type="entry name" value="TPR_2"/>
    <property type="match status" value="1"/>
</dbReference>
<evidence type="ECO:0000256" key="4">
    <source>
        <dbReference type="SAM" id="MobiDB-lite"/>
    </source>
</evidence>
<feature type="repeat" description="TPR" evidence="3">
    <location>
        <begin position="1029"/>
        <end position="1062"/>
    </location>
</feature>
<feature type="repeat" description="TPR" evidence="3">
    <location>
        <begin position="118"/>
        <end position="151"/>
    </location>
</feature>
<feature type="repeat" description="TPR" evidence="3">
    <location>
        <begin position="859"/>
        <end position="892"/>
    </location>
</feature>
<feature type="repeat" description="TPR" evidence="3">
    <location>
        <begin position="995"/>
        <end position="1028"/>
    </location>
</feature>
<feature type="compositionally biased region" description="Basic and acidic residues" evidence="4">
    <location>
        <begin position="336"/>
        <end position="347"/>
    </location>
</feature>
<proteinExistence type="predicted"/>
<dbReference type="InterPro" id="IPR019734">
    <property type="entry name" value="TPR_rpt"/>
</dbReference>
<dbReference type="EMBL" id="BNCQ01000054">
    <property type="protein sequence ID" value="GIM14167.1"/>
    <property type="molecule type" value="Genomic_DNA"/>
</dbReference>
<accession>A0A8J4FZS7</accession>
<feature type="compositionally biased region" description="Gly residues" evidence="4">
    <location>
        <begin position="788"/>
        <end position="799"/>
    </location>
</feature>
<dbReference type="InterPro" id="IPR050498">
    <property type="entry name" value="Ycf3"/>
</dbReference>
<feature type="repeat" description="TPR" evidence="3">
    <location>
        <begin position="961"/>
        <end position="994"/>
    </location>
</feature>
<feature type="region of interest" description="Disordered" evidence="4">
    <location>
        <begin position="1456"/>
        <end position="1475"/>
    </location>
</feature>
<feature type="region of interest" description="Disordered" evidence="4">
    <location>
        <begin position="1332"/>
        <end position="1375"/>
    </location>
</feature>
<reference evidence="5" key="1">
    <citation type="journal article" date="2021" name="Proc. Natl. Acad. Sci. U.S.A.">
        <title>Three genomes in the algal genus Volvox reveal the fate of a haploid sex-determining region after a transition to homothallism.</title>
        <authorList>
            <person name="Yamamoto K."/>
            <person name="Hamaji T."/>
            <person name="Kawai-Toyooka H."/>
            <person name="Matsuzaki R."/>
            <person name="Takahashi F."/>
            <person name="Nishimura Y."/>
            <person name="Kawachi M."/>
            <person name="Noguchi H."/>
            <person name="Minakuchi Y."/>
            <person name="Umen J.G."/>
            <person name="Toyoda A."/>
            <person name="Nozaki H."/>
        </authorList>
    </citation>
    <scope>NUCLEOTIDE SEQUENCE</scope>
    <source>
        <strain evidence="6">NIES-3785</strain>
        <strain evidence="5">NIES-3786</strain>
    </source>
</reference>
<dbReference type="InterPro" id="IPR013105">
    <property type="entry name" value="TPR_2"/>
</dbReference>
<feature type="compositionally biased region" description="Low complexity" evidence="4">
    <location>
        <begin position="674"/>
        <end position="683"/>
    </location>
</feature>
<feature type="repeat" description="TPR" evidence="3">
    <location>
        <begin position="84"/>
        <end position="117"/>
    </location>
</feature>
<feature type="repeat" description="TPR" evidence="3">
    <location>
        <begin position="1132"/>
        <end position="1165"/>
    </location>
</feature>
<feature type="repeat" description="TPR" evidence="3">
    <location>
        <begin position="50"/>
        <end position="83"/>
    </location>
</feature>
<sequence length="1475" mass="156657">MVSEQRSPAPHGATLARILPGGNGRRTITRDYHRLINECTEKLLSNPKHTLAMRLRAQSYRMLGEDDAALADYNSLLALEPTNVDALFYRGTILERQQHIDEAIHCYTAVLQQEPQHHKALYNRAVCFSAKGSFAQAIEDFSAAIELDQQTCKGARRVRDQDPAQQQLASSLGATADAAAAAALHAGSPQPNTLPHHVLQQYAAEGHALSSATSVSDVSAAGWERLNSNTSAWSTTPQSTGSDALGDEEPGTGSGSGGSATAMMYDPYGAMQGGTMAGLLAQASPPSSHSYPEGPSWVSFGTGAALATARSHAGAQPHPHATEPEAGVPSLGPKQGHHDLHHPDQHGRRYRQYRQRQWASGRGEDAGALSEQQQQQAPSVHDSLGSWLEPRQSGGSSEAAWSQGADVAPVATAPPPPLQQQQQQQGIVATPPPTLPASSTSAQLLATLQDSKALHMHQQAQRQQQQQQQQAEDEYVLDQLQNMFVAAQQHEQQAALARQGGQQQQSLHAQTHPAPENGLRGGPHGVLREVQGQGYTNGRSQTPKGRAAVAAQRVAGAHVHSHVHARAQVLRAQGPVPGRINHPHQPQRHAQPPSRNSMNRTAPGSAPPAVARELRSPSPFERFVQDDRTPGAGASAAPRPTRNHTNGANDRHGTPPKVLTTQSRPNTGVPPQHPQLQQQPLQQMVASRPNTAPQQQPQQHMTNPRCPRDQRGDGGDGPYDSAAEMLPEGQLHVNGQSEQAPRLQSWGQRELLQVKDATTAATSGTLTGLRACSSGDLGDGPEVLTACGRGGSGGGGDGSSGVVDTAPVDRGADDGSCSLDPWTAGGPGGMVGAMEMSRPSTSSSAASDAADQSSRHKAIEQCNARAFALRQQGKLVEAVREYTRALELDPYHFKTLFNRGFTHDRLGELAAAVDDYTAALAVDPQSSYAHYNRGITRDRLQNFAGAVEDFTAAIRLEPNSADFYHNRGFALRKQGMFEAAIQDYTTAIRLNPNHCRAYYNRAFCHDRLNHVQQAIDDYTKALEMEPNNATALHNRGSLHERNGRSDLALQDFDRAIVVDPNCAQSYNARGVLLQHLSRLEEAQADLDMAVALMQPPSASLFRNRAQVRRERGDHYGAVQDLTRAIALDPLDLLSYSRRAHCFRRMGEYESAIRDYTRAIGLSPNNPKLHTIRAYCYAMIEWYGEAVADYDIVLSLEPSNAHASYNRSIALEKLGGAIDRAAAELSAAAGGVSAAAADRARQSVSAAAAHAGHGRSQGQCAAAVPEQPTAAYDATAGSSAAAAAVAAAPCIAPGAGIGSSGGGVQRGQQGLPQPKQAWASVDGRFIMQHTAPPAAQQQLQAGPPAVAATRQSGGTAAAFRGPSPMRGGMTNTPPMAATATGRAASIWGSGHPTAAMAQAAFQHRAPRGNVLSNGGVYASQNFYSQPQPQRQAQQQQQQWHTMQGGAAGAAATAAGYSGNAVPGGRSRTPHRAVVVP</sequence>
<gene>
    <name evidence="5" type="ORF">Vretifemale_18574</name>
    <name evidence="6" type="ORF">Vretimale_17174</name>
</gene>
<feature type="region of interest" description="Disordered" evidence="4">
    <location>
        <begin position="229"/>
        <end position="260"/>
    </location>
</feature>
<organism evidence="5 7">
    <name type="scientific">Volvox reticuliferus</name>
    <dbReference type="NCBI Taxonomy" id="1737510"/>
    <lineage>
        <taxon>Eukaryota</taxon>
        <taxon>Viridiplantae</taxon>
        <taxon>Chlorophyta</taxon>
        <taxon>core chlorophytes</taxon>
        <taxon>Chlorophyceae</taxon>
        <taxon>CS clade</taxon>
        <taxon>Chlamydomonadales</taxon>
        <taxon>Volvocaceae</taxon>
        <taxon>Volvox</taxon>
    </lineage>
</organism>
<feature type="repeat" description="TPR" evidence="3">
    <location>
        <begin position="893"/>
        <end position="926"/>
    </location>
</feature>
<evidence type="ECO:0000313" key="5">
    <source>
        <dbReference type="EMBL" id="GIL90855.1"/>
    </source>
</evidence>
<dbReference type="SUPFAM" id="SSF48452">
    <property type="entry name" value="TPR-like"/>
    <property type="match status" value="2"/>
</dbReference>
<feature type="compositionally biased region" description="Low complexity" evidence="4">
    <location>
        <begin position="419"/>
        <end position="429"/>
    </location>
</feature>
<dbReference type="Pfam" id="PF00515">
    <property type="entry name" value="TPR_1"/>
    <property type="match status" value="3"/>
</dbReference>
<dbReference type="OrthoDB" id="1926212at2759"/>
<feature type="compositionally biased region" description="Low complexity" evidence="4">
    <location>
        <begin position="1332"/>
        <end position="1347"/>
    </location>
</feature>
<dbReference type="PROSITE" id="PS50293">
    <property type="entry name" value="TPR_REGION"/>
    <property type="match status" value="3"/>
</dbReference>
<dbReference type="Proteomes" id="UP000747110">
    <property type="component" value="Unassembled WGS sequence"/>
</dbReference>
<dbReference type="SMART" id="SM00028">
    <property type="entry name" value="TPR"/>
    <property type="match status" value="13"/>
</dbReference>
<dbReference type="Proteomes" id="UP000722791">
    <property type="component" value="Unassembled WGS sequence"/>
</dbReference>
<feature type="compositionally biased region" description="Low complexity" evidence="4">
    <location>
        <begin position="545"/>
        <end position="558"/>
    </location>
</feature>
<feature type="region of interest" description="Disordered" evidence="4">
    <location>
        <begin position="783"/>
        <end position="855"/>
    </location>
</feature>
<feature type="region of interest" description="Disordered" evidence="4">
    <location>
        <begin position="575"/>
        <end position="723"/>
    </location>
</feature>
<evidence type="ECO:0000313" key="7">
    <source>
        <dbReference type="Proteomes" id="UP000747110"/>
    </source>
</evidence>
<dbReference type="EMBL" id="BNCP01000061">
    <property type="protein sequence ID" value="GIL90855.1"/>
    <property type="molecule type" value="Genomic_DNA"/>
</dbReference>
<feature type="repeat" description="TPR" evidence="3">
    <location>
        <begin position="1098"/>
        <end position="1131"/>
    </location>
</feature>
<feature type="compositionally biased region" description="Low complexity" evidence="4">
    <location>
        <begin position="491"/>
        <end position="510"/>
    </location>
</feature>
<dbReference type="PANTHER" id="PTHR44858:SF1">
    <property type="entry name" value="UDP-N-ACETYLGLUCOSAMINE--PEPTIDE N-ACETYLGLUCOSAMINYLTRANSFERASE SPINDLY-RELATED"/>
    <property type="match status" value="1"/>
</dbReference>
<evidence type="ECO:0000256" key="1">
    <source>
        <dbReference type="ARBA" id="ARBA00022737"/>
    </source>
</evidence>
<feature type="compositionally biased region" description="Low complexity" evidence="4">
    <location>
        <begin position="840"/>
        <end position="852"/>
    </location>
</feature>
<dbReference type="PROSITE" id="PS50005">
    <property type="entry name" value="TPR"/>
    <property type="match status" value="11"/>
</dbReference>
<feature type="compositionally biased region" description="Polar residues" evidence="4">
    <location>
        <begin position="684"/>
        <end position="702"/>
    </location>
</feature>
<keyword evidence="1" id="KW-0677">Repeat</keyword>
<name>A0A8J4FZS7_9CHLO</name>
<evidence type="ECO:0000313" key="6">
    <source>
        <dbReference type="EMBL" id="GIM14167.1"/>
    </source>
</evidence>
<dbReference type="PANTHER" id="PTHR44858">
    <property type="entry name" value="TETRATRICOPEPTIDE REPEAT PROTEIN 6"/>
    <property type="match status" value="1"/>
</dbReference>
<feature type="region of interest" description="Disordered" evidence="4">
    <location>
        <begin position="308"/>
        <end position="439"/>
    </location>
</feature>
<comment type="caution">
    <text evidence="5">The sequence shown here is derived from an EMBL/GenBank/DDBJ whole genome shotgun (WGS) entry which is preliminary data.</text>
</comment>
<evidence type="ECO:0000256" key="3">
    <source>
        <dbReference type="PROSITE-ProRule" id="PRU00339"/>
    </source>
</evidence>
<evidence type="ECO:0000256" key="2">
    <source>
        <dbReference type="ARBA" id="ARBA00022803"/>
    </source>
</evidence>
<keyword evidence="2 3" id="KW-0802">TPR repeat</keyword>
<feature type="repeat" description="TPR" evidence="3">
    <location>
        <begin position="927"/>
        <end position="960"/>
    </location>
</feature>
<protein>
    <submittedName>
        <fullName evidence="5">Uncharacterized protein</fullName>
    </submittedName>
</protein>
<keyword evidence="7" id="KW-1185">Reference proteome</keyword>
<feature type="compositionally biased region" description="Polar residues" evidence="4">
    <location>
        <begin position="229"/>
        <end position="242"/>
    </location>
</feature>
<dbReference type="Pfam" id="PF13432">
    <property type="entry name" value="TPR_16"/>
    <property type="match status" value="3"/>
</dbReference>
<feature type="region of interest" description="Disordered" evidence="4">
    <location>
        <begin position="491"/>
        <end position="563"/>
    </location>
</feature>
<dbReference type="Gene3D" id="1.25.40.10">
    <property type="entry name" value="Tetratricopeptide repeat domain"/>
    <property type="match status" value="6"/>
</dbReference>
<dbReference type="InterPro" id="IPR011990">
    <property type="entry name" value="TPR-like_helical_dom_sf"/>
</dbReference>
<feature type="compositionally biased region" description="Polar residues" evidence="4">
    <location>
        <begin position="533"/>
        <end position="543"/>
    </location>
</feature>